<protein>
    <recommendedName>
        <fullName evidence="1">YqaJ viral recombinase domain-containing protein</fullName>
    </recommendedName>
</protein>
<dbReference type="PANTHER" id="PTHR46609">
    <property type="entry name" value="EXONUCLEASE, PHAGE-TYPE/RECB, C-TERMINAL DOMAIN-CONTAINING PROTEIN"/>
    <property type="match status" value="1"/>
</dbReference>
<dbReference type="InterPro" id="IPR011335">
    <property type="entry name" value="Restrct_endonuc-II-like"/>
</dbReference>
<organism evidence="2">
    <name type="scientific">Photinus pyralis</name>
    <name type="common">Common eastern firefly</name>
    <name type="synonym">Lampyris pyralis</name>
    <dbReference type="NCBI Taxonomy" id="7054"/>
    <lineage>
        <taxon>Eukaryota</taxon>
        <taxon>Metazoa</taxon>
        <taxon>Ecdysozoa</taxon>
        <taxon>Arthropoda</taxon>
        <taxon>Hexapoda</taxon>
        <taxon>Insecta</taxon>
        <taxon>Pterygota</taxon>
        <taxon>Neoptera</taxon>
        <taxon>Endopterygota</taxon>
        <taxon>Coleoptera</taxon>
        <taxon>Polyphaga</taxon>
        <taxon>Elateriformia</taxon>
        <taxon>Elateroidea</taxon>
        <taxon>Lampyridae</taxon>
        <taxon>Lampyrinae</taxon>
        <taxon>Photinus</taxon>
    </lineage>
</organism>
<feature type="domain" description="YqaJ viral recombinase" evidence="1">
    <location>
        <begin position="2"/>
        <end position="96"/>
    </location>
</feature>
<dbReference type="Pfam" id="PF09588">
    <property type="entry name" value="YqaJ"/>
    <property type="match status" value="1"/>
</dbReference>
<proteinExistence type="predicted"/>
<dbReference type="CDD" id="cd22343">
    <property type="entry name" value="PDDEXK_lambda_exonuclease-like"/>
    <property type="match status" value="1"/>
</dbReference>
<evidence type="ECO:0000313" key="2">
    <source>
        <dbReference type="EMBL" id="JAV96966.1"/>
    </source>
</evidence>
<accession>A0A1Y1NL98</accession>
<evidence type="ECO:0000259" key="1">
    <source>
        <dbReference type="Pfam" id="PF09588"/>
    </source>
</evidence>
<dbReference type="EMBL" id="GEZM01003039">
    <property type="protein sequence ID" value="JAV96966.1"/>
    <property type="molecule type" value="Transcribed_RNA"/>
</dbReference>
<dbReference type="PANTHER" id="PTHR46609:SF8">
    <property type="entry name" value="YQAJ VIRAL RECOMBINASE DOMAIN-CONTAINING PROTEIN"/>
    <property type="match status" value="1"/>
</dbReference>
<dbReference type="InterPro" id="IPR051703">
    <property type="entry name" value="NF-kappa-B_Signaling_Reg"/>
</dbReference>
<sequence length="128" mass="14301">MWKLERRKRITASTFGKICKMTAKTVTALLYSTFMGTHATEFGLIHEVNAIALFEQQYGKRVQKSGLIIDKDIPFLACSPDGLVEDDGVVEVKSSEKSGDLSPIEAFQCGKIDFFHKPGDTWCLKKNP</sequence>
<dbReference type="SUPFAM" id="SSF52980">
    <property type="entry name" value="Restriction endonuclease-like"/>
    <property type="match status" value="1"/>
</dbReference>
<dbReference type="AlphaFoldDB" id="A0A1Y1NL98"/>
<dbReference type="GO" id="GO:0006281">
    <property type="term" value="P:DNA repair"/>
    <property type="evidence" value="ECO:0007669"/>
    <property type="project" value="UniProtKB-ARBA"/>
</dbReference>
<dbReference type="InterPro" id="IPR019080">
    <property type="entry name" value="YqaJ_viral_recombinase"/>
</dbReference>
<dbReference type="Gene3D" id="3.90.320.10">
    <property type="match status" value="1"/>
</dbReference>
<dbReference type="InterPro" id="IPR011604">
    <property type="entry name" value="PDDEXK-like_dom_sf"/>
</dbReference>
<reference evidence="2" key="1">
    <citation type="journal article" date="2016" name="Sci. Rep.">
        <title>Molecular characterization of firefly nuptial gifts: a multi-omics approach sheds light on postcopulatory sexual selection.</title>
        <authorList>
            <person name="Al-Wathiqui N."/>
            <person name="Fallon T.R."/>
            <person name="South A."/>
            <person name="Weng J.K."/>
            <person name="Lewis S.M."/>
        </authorList>
    </citation>
    <scope>NUCLEOTIDE SEQUENCE</scope>
</reference>
<name>A0A1Y1NL98_PHOPY</name>